<dbReference type="GO" id="GO:0005741">
    <property type="term" value="C:mitochondrial outer membrane"/>
    <property type="evidence" value="ECO:0007669"/>
    <property type="project" value="UniProtKB-SubCell"/>
</dbReference>
<protein>
    <submittedName>
        <fullName evidence="1">Uncharacterized protein</fullName>
    </submittedName>
</protein>
<dbReference type="Proteomes" id="UP001162087">
    <property type="component" value="Chromosome 16"/>
</dbReference>
<evidence type="ECO:0000313" key="1">
    <source>
        <dbReference type="EMBL" id="CAI4054075.1"/>
    </source>
</evidence>
<dbReference type="InterPro" id="IPR002123">
    <property type="entry name" value="Plipid/glycerol_acylTrfase"/>
</dbReference>
<organism evidence="1 2">
    <name type="scientific">Saccharomyces kudriavzevii (strain ATCC MYA-4449 / AS 2.2408 / CBS 8840 / NBRC 1802 / NCYC 2889)</name>
    <name type="common">Yeast</name>
    <dbReference type="NCBI Taxonomy" id="226230"/>
    <lineage>
        <taxon>Eukaryota</taxon>
        <taxon>Fungi</taxon>
        <taxon>Dikarya</taxon>
        <taxon>Ascomycota</taxon>
        <taxon>Saccharomycotina</taxon>
        <taxon>Saccharomycetes</taxon>
        <taxon>Saccharomycetales</taxon>
        <taxon>Saccharomycetaceae</taxon>
        <taxon>Saccharomyces</taxon>
    </lineage>
</organism>
<dbReference type="SMART" id="SM00563">
    <property type="entry name" value="PlsC"/>
    <property type="match status" value="1"/>
</dbReference>
<dbReference type="GO" id="GO:0007007">
    <property type="term" value="P:inner mitochondrial membrane organization"/>
    <property type="evidence" value="ECO:0007669"/>
    <property type="project" value="TreeGrafter"/>
</dbReference>
<name>A0AA35JA64_SACK1</name>
<sequence>MSFKNVLERGDEFLESYPRRNPIWRFLSYSTALLTFGVSKLLLFTCYNVKVNDFEKLEAALERSKNENRGLMTVMNHMSMVDDPLVWATLPYKLFTSLDNIRWSLGAHNICFQNKFLANFFSLGQVLSTERFGVGPFQGSIDASVRLLSPDDTLDLEWTPHSEDSRFPKKTGENYTPPIIRSKPSWVHVYPEGFVLQLYPPFENSMRYFKWGIARMILEATKPPIVVPIFATGFEKIASEAASDSMLRQILPRNFGSEINVTIGDSLDDNLIDEYRKEWRHLVEKYYDPKNPNDFSDELKYGEEAQNLRSRLAAELRSHVADIRNEVRKLPREDPRFKSPSWWKRFNTTEGKSDPDVKVVGENWAIRRMQKFLPSENEPKRKDN</sequence>
<evidence type="ECO:0000313" key="2">
    <source>
        <dbReference type="Proteomes" id="UP001162087"/>
    </source>
</evidence>
<dbReference type="InterPro" id="IPR000872">
    <property type="entry name" value="Tafazzin"/>
</dbReference>
<dbReference type="GO" id="GO:0035965">
    <property type="term" value="P:cardiolipin acyl-chain remodeling"/>
    <property type="evidence" value="ECO:0007669"/>
    <property type="project" value="TreeGrafter"/>
</dbReference>
<accession>A0AA35JA64</accession>
<dbReference type="Pfam" id="PF01553">
    <property type="entry name" value="Acyltransferase"/>
    <property type="match status" value="1"/>
</dbReference>
<keyword evidence="2" id="KW-1185">Reference proteome</keyword>
<reference evidence="1" key="1">
    <citation type="submission" date="2022-10" db="EMBL/GenBank/DDBJ databases">
        <authorList>
            <person name="Byrne P K."/>
        </authorList>
    </citation>
    <scope>NUCLEOTIDE SEQUENCE</scope>
    <source>
        <strain evidence="1">IFO1802</strain>
    </source>
</reference>
<dbReference type="GO" id="GO:0047184">
    <property type="term" value="F:1-acylglycerophosphocholine O-acyltransferase activity"/>
    <property type="evidence" value="ECO:0007669"/>
    <property type="project" value="TreeGrafter"/>
</dbReference>
<proteinExistence type="predicted"/>
<dbReference type="EMBL" id="OX365911">
    <property type="protein sequence ID" value="CAI4054075.1"/>
    <property type="molecule type" value="Genomic_DNA"/>
</dbReference>
<gene>
    <name evidence="1" type="primary">SKDI16G3960</name>
    <name evidence="1" type="ORF">SKDI_16G3960</name>
</gene>
<dbReference type="OrthoDB" id="193467at2759"/>
<dbReference type="CDD" id="cd07989">
    <property type="entry name" value="LPLAT_AGPAT-like"/>
    <property type="match status" value="1"/>
</dbReference>
<dbReference type="PANTHER" id="PTHR12497:SF0">
    <property type="entry name" value="TAFAZZIN"/>
    <property type="match status" value="1"/>
</dbReference>
<dbReference type="PANTHER" id="PTHR12497">
    <property type="entry name" value="TAZ PROTEIN TAFAZZIN"/>
    <property type="match status" value="1"/>
</dbReference>
<dbReference type="PRINTS" id="PR00979">
    <property type="entry name" value="TAFAZZIN"/>
</dbReference>
<dbReference type="GO" id="GO:0005743">
    <property type="term" value="C:mitochondrial inner membrane"/>
    <property type="evidence" value="ECO:0007669"/>
    <property type="project" value="UniProtKB-SubCell"/>
</dbReference>